<feature type="signal peptide" evidence="2">
    <location>
        <begin position="1"/>
        <end position="27"/>
    </location>
</feature>
<keyword evidence="2" id="KW-0732">Signal</keyword>
<feature type="chain" id="PRO_5026745551" evidence="2">
    <location>
        <begin position="28"/>
        <end position="70"/>
    </location>
</feature>
<proteinExistence type="predicted"/>
<evidence type="ECO:0000256" key="1">
    <source>
        <dbReference type="SAM" id="MobiDB-lite"/>
    </source>
</evidence>
<feature type="region of interest" description="Disordered" evidence="1">
    <location>
        <begin position="26"/>
        <end position="45"/>
    </location>
</feature>
<dbReference type="AlphaFoldDB" id="A0A6N4W9Y0"/>
<gene>
    <name evidence="3" type="ORF">MANY_29020</name>
</gene>
<name>A0A6N4W9Y0_9MYCO</name>
<dbReference type="Proteomes" id="UP000467249">
    <property type="component" value="Chromosome"/>
</dbReference>
<accession>A0A6N4W9Y0</accession>
<dbReference type="EMBL" id="AP022620">
    <property type="protein sequence ID" value="BBZ77565.1"/>
    <property type="molecule type" value="Genomic_DNA"/>
</dbReference>
<dbReference type="RefSeq" id="WP_163804867.1">
    <property type="nucleotide sequence ID" value="NZ_AP022620.1"/>
</dbReference>
<evidence type="ECO:0000256" key="2">
    <source>
        <dbReference type="SAM" id="SignalP"/>
    </source>
</evidence>
<evidence type="ECO:0000313" key="4">
    <source>
        <dbReference type="Proteomes" id="UP000467249"/>
    </source>
</evidence>
<organism evidence="3 4">
    <name type="scientific">Mycolicibacterium anyangense</name>
    <dbReference type="NCBI Taxonomy" id="1431246"/>
    <lineage>
        <taxon>Bacteria</taxon>
        <taxon>Bacillati</taxon>
        <taxon>Actinomycetota</taxon>
        <taxon>Actinomycetes</taxon>
        <taxon>Mycobacteriales</taxon>
        <taxon>Mycobacteriaceae</taxon>
        <taxon>Mycolicibacterium</taxon>
    </lineage>
</organism>
<sequence>MRSWCRQAGLVAGSAAVVLGLAGAAHAAPTPAPAPGPPATSSTDEITDMVMGAIARSGAPSTTPVPAPPG</sequence>
<protein>
    <submittedName>
        <fullName evidence="3">Uncharacterized protein</fullName>
    </submittedName>
</protein>
<dbReference type="KEGG" id="many:MANY_29020"/>
<evidence type="ECO:0000313" key="3">
    <source>
        <dbReference type="EMBL" id="BBZ77565.1"/>
    </source>
</evidence>
<reference evidence="3 4" key="1">
    <citation type="journal article" date="2019" name="Emerg. Microbes Infect.">
        <title>Comprehensive subspecies identification of 175 nontuberculous mycobacteria species based on 7547 genomic profiles.</title>
        <authorList>
            <person name="Matsumoto Y."/>
            <person name="Kinjo T."/>
            <person name="Motooka D."/>
            <person name="Nabeya D."/>
            <person name="Jung N."/>
            <person name="Uechi K."/>
            <person name="Horii T."/>
            <person name="Iida T."/>
            <person name="Fujita J."/>
            <person name="Nakamura S."/>
        </authorList>
    </citation>
    <scope>NUCLEOTIDE SEQUENCE [LARGE SCALE GENOMIC DNA]</scope>
    <source>
        <strain evidence="3 4">JCM 30275</strain>
    </source>
</reference>
<keyword evidence="4" id="KW-1185">Reference proteome</keyword>